<evidence type="ECO:0000256" key="3">
    <source>
        <dbReference type="ARBA" id="ARBA00022502"/>
    </source>
</evidence>
<dbReference type="PANTHER" id="PTHR12468:SF2">
    <property type="entry name" value="GPI MANNOSYLTRANSFERASE 2"/>
    <property type="match status" value="1"/>
</dbReference>
<evidence type="ECO:0000256" key="2">
    <source>
        <dbReference type="ARBA" id="ARBA00004687"/>
    </source>
</evidence>
<evidence type="ECO:0000256" key="1">
    <source>
        <dbReference type="ARBA" id="ARBA00004477"/>
    </source>
</evidence>
<keyword evidence="4" id="KW-0328">Glycosyltransferase</keyword>
<comment type="subcellular location">
    <subcellularLocation>
        <location evidence="1">Endoplasmic reticulum membrane</location>
        <topology evidence="1">Multi-pass membrane protein</topology>
    </subcellularLocation>
</comment>
<dbReference type="GO" id="GO:0006506">
    <property type="term" value="P:GPI anchor biosynthetic process"/>
    <property type="evidence" value="ECO:0007669"/>
    <property type="project" value="UniProtKB-UniPathway"/>
</dbReference>
<dbReference type="Proteomes" id="UP000593802">
    <property type="component" value="Chromosome"/>
</dbReference>
<evidence type="ECO:0000256" key="9">
    <source>
        <dbReference type="ARBA" id="ARBA00023136"/>
    </source>
</evidence>
<name>A0A7I8DAB0_9BACL</name>
<protein>
    <submittedName>
        <fullName evidence="11">Membrane protein</fullName>
    </submittedName>
</protein>
<feature type="transmembrane region" description="Helical" evidence="10">
    <location>
        <begin position="209"/>
        <end position="228"/>
    </location>
</feature>
<sequence>MSRRDAWIYSFILFLVHKVSVFGASLFFVSRSMPFHSIKEYLQYALIQNFVRWDSLWYLRIATDGYAELKRAAFFPLYPYLIRGLHFAFDMPYRIGGLLIANVTLLLALYLLLRLLARDFSRSHAVYTGLLLVVFPTSFYFSALYTESLFLFLTVGCLLSIRQEKWLLAGIFGFFAALTRNTGFLLVFPFLYAYLSARNFQWRQIRPDIVAIALIPTGLIVYMTLLFFKIGDPLGFVRAQKFWNRTSLWPWATLWYGTWDILTKPRRGWPLWDHAYEAIAAYLELLLIGLSLWKQKWRLPNEYLLYLVPAVIVPLCSPSIGNSYFYSIPRFIIVLFPLFAIWALIFKNKRSIGIAALLSVAGQWYLMDKFTRDFFVF</sequence>
<keyword evidence="5" id="KW-0808">Transferase</keyword>
<dbReference type="Pfam" id="PF04188">
    <property type="entry name" value="Mannosyl_trans2"/>
    <property type="match status" value="1"/>
</dbReference>
<feature type="transmembrane region" description="Helical" evidence="10">
    <location>
        <begin position="274"/>
        <end position="292"/>
    </location>
</feature>
<organism evidence="11 12">
    <name type="scientific">Effusibacillus dendaii</name>
    <dbReference type="NCBI Taxonomy" id="2743772"/>
    <lineage>
        <taxon>Bacteria</taxon>
        <taxon>Bacillati</taxon>
        <taxon>Bacillota</taxon>
        <taxon>Bacilli</taxon>
        <taxon>Bacillales</taxon>
        <taxon>Alicyclobacillaceae</taxon>
        <taxon>Effusibacillus</taxon>
    </lineage>
</organism>
<dbReference type="GO" id="GO:0004376">
    <property type="term" value="F:GPI mannosyltransferase activity"/>
    <property type="evidence" value="ECO:0007669"/>
    <property type="project" value="InterPro"/>
</dbReference>
<proteinExistence type="predicted"/>
<dbReference type="RefSeq" id="WP_200756790.1">
    <property type="nucleotide sequence ID" value="NZ_AP023366.1"/>
</dbReference>
<accession>A0A7I8DAB0</accession>
<dbReference type="GO" id="GO:0000009">
    <property type="term" value="F:alpha-1,6-mannosyltransferase activity"/>
    <property type="evidence" value="ECO:0007669"/>
    <property type="project" value="InterPro"/>
</dbReference>
<evidence type="ECO:0000256" key="10">
    <source>
        <dbReference type="SAM" id="Phobius"/>
    </source>
</evidence>
<dbReference type="AlphaFoldDB" id="A0A7I8DAB0"/>
<dbReference type="UniPathway" id="UPA00196"/>
<comment type="pathway">
    <text evidence="2">Glycolipid biosynthesis; glycosylphosphatidylinositol-anchor biosynthesis.</text>
</comment>
<feature type="transmembrane region" description="Helical" evidence="10">
    <location>
        <begin position="125"/>
        <end position="146"/>
    </location>
</feature>
<feature type="transmembrane region" description="Helical" evidence="10">
    <location>
        <begin position="166"/>
        <end position="197"/>
    </location>
</feature>
<keyword evidence="12" id="KW-1185">Reference proteome</keyword>
<feature type="transmembrane region" description="Helical" evidence="10">
    <location>
        <begin position="327"/>
        <end position="345"/>
    </location>
</feature>
<evidence type="ECO:0000313" key="11">
    <source>
        <dbReference type="EMBL" id="BCJ87118.1"/>
    </source>
</evidence>
<gene>
    <name evidence="11" type="ORF">skT53_21030</name>
</gene>
<evidence type="ECO:0000313" key="12">
    <source>
        <dbReference type="Proteomes" id="UP000593802"/>
    </source>
</evidence>
<evidence type="ECO:0000256" key="8">
    <source>
        <dbReference type="ARBA" id="ARBA00022989"/>
    </source>
</evidence>
<evidence type="ECO:0000256" key="6">
    <source>
        <dbReference type="ARBA" id="ARBA00022692"/>
    </source>
</evidence>
<keyword evidence="8 10" id="KW-1133">Transmembrane helix</keyword>
<keyword evidence="9 10" id="KW-0472">Membrane</keyword>
<keyword evidence="3" id="KW-0337">GPI-anchor biosynthesis</keyword>
<feature type="transmembrane region" description="Helical" evidence="10">
    <location>
        <begin position="352"/>
        <end position="367"/>
    </location>
</feature>
<dbReference type="InterPro" id="IPR007315">
    <property type="entry name" value="PIG-V/Gpi18"/>
</dbReference>
<dbReference type="KEGG" id="eff:skT53_21030"/>
<keyword evidence="6 10" id="KW-0812">Transmembrane</keyword>
<dbReference type="PANTHER" id="PTHR12468">
    <property type="entry name" value="GPI MANNOSYLTRANSFERASE 2"/>
    <property type="match status" value="1"/>
</dbReference>
<feature type="transmembrane region" description="Helical" evidence="10">
    <location>
        <begin position="6"/>
        <end position="29"/>
    </location>
</feature>
<evidence type="ECO:0000256" key="5">
    <source>
        <dbReference type="ARBA" id="ARBA00022679"/>
    </source>
</evidence>
<dbReference type="EMBL" id="AP023366">
    <property type="protein sequence ID" value="BCJ87118.1"/>
    <property type="molecule type" value="Genomic_DNA"/>
</dbReference>
<evidence type="ECO:0000256" key="7">
    <source>
        <dbReference type="ARBA" id="ARBA00022824"/>
    </source>
</evidence>
<evidence type="ECO:0000256" key="4">
    <source>
        <dbReference type="ARBA" id="ARBA00022676"/>
    </source>
</evidence>
<feature type="transmembrane region" description="Helical" evidence="10">
    <location>
        <begin position="95"/>
        <end position="113"/>
    </location>
</feature>
<reference evidence="11 12" key="1">
    <citation type="submission" date="2020-08" db="EMBL/GenBank/DDBJ databases">
        <title>Complete Genome Sequence of Effusibacillus dendaii Strain skT53, Isolated from Farmland soil.</title>
        <authorList>
            <person name="Konishi T."/>
            <person name="Kawasaki H."/>
        </authorList>
    </citation>
    <scope>NUCLEOTIDE SEQUENCE [LARGE SCALE GENOMIC DNA]</scope>
    <source>
        <strain evidence="12">skT53</strain>
    </source>
</reference>
<feature type="transmembrane region" description="Helical" evidence="10">
    <location>
        <begin position="304"/>
        <end position="321"/>
    </location>
</feature>
<dbReference type="GO" id="GO:0031501">
    <property type="term" value="C:mannosyltransferase complex"/>
    <property type="evidence" value="ECO:0007669"/>
    <property type="project" value="TreeGrafter"/>
</dbReference>
<dbReference type="GO" id="GO:0016020">
    <property type="term" value="C:membrane"/>
    <property type="evidence" value="ECO:0007669"/>
    <property type="project" value="GOC"/>
</dbReference>
<keyword evidence="7" id="KW-0256">Endoplasmic reticulum</keyword>